<dbReference type="Proteomes" id="UP000029499">
    <property type="component" value="Chromosome"/>
</dbReference>
<evidence type="ECO:0000256" key="2">
    <source>
        <dbReference type="ARBA" id="ARBA00022448"/>
    </source>
</evidence>
<dbReference type="STRING" id="216142.LT40_10645"/>
<evidence type="ECO:0000259" key="5">
    <source>
        <dbReference type="PROSITE" id="PS50893"/>
    </source>
</evidence>
<dbReference type="KEGG" id="prh:LT40_10645"/>
<dbReference type="InterPro" id="IPR013563">
    <property type="entry name" value="Oligopep_ABC_C"/>
</dbReference>
<keyword evidence="7" id="KW-1185">Reference proteome</keyword>
<dbReference type="InterPro" id="IPR003439">
    <property type="entry name" value="ABC_transporter-like_ATP-bd"/>
</dbReference>
<evidence type="ECO:0000313" key="7">
    <source>
        <dbReference type="Proteomes" id="UP000029499"/>
    </source>
</evidence>
<gene>
    <name evidence="6" type="ORF">LT40_10645</name>
</gene>
<evidence type="ECO:0000256" key="4">
    <source>
        <dbReference type="ARBA" id="ARBA00022840"/>
    </source>
</evidence>
<protein>
    <submittedName>
        <fullName evidence="6">Peptide ABC transporter</fullName>
    </submittedName>
</protein>
<keyword evidence="3" id="KW-0547">Nucleotide-binding</keyword>
<dbReference type="GO" id="GO:0015833">
    <property type="term" value="P:peptide transport"/>
    <property type="evidence" value="ECO:0007669"/>
    <property type="project" value="InterPro"/>
</dbReference>
<dbReference type="EMBL" id="CP009533">
    <property type="protein sequence ID" value="AIS17822.1"/>
    <property type="molecule type" value="Genomic_DNA"/>
</dbReference>
<evidence type="ECO:0000256" key="3">
    <source>
        <dbReference type="ARBA" id="ARBA00022741"/>
    </source>
</evidence>
<dbReference type="InterPro" id="IPR003593">
    <property type="entry name" value="AAA+_ATPase"/>
</dbReference>
<dbReference type="Pfam" id="PF00005">
    <property type="entry name" value="ABC_tran"/>
    <property type="match status" value="2"/>
</dbReference>
<dbReference type="NCBIfam" id="NF008453">
    <property type="entry name" value="PRK11308.1"/>
    <property type="match status" value="2"/>
</dbReference>
<dbReference type="PANTHER" id="PTHR43776">
    <property type="entry name" value="TRANSPORT ATP-BINDING PROTEIN"/>
    <property type="match status" value="1"/>
</dbReference>
<dbReference type="SMART" id="SM00382">
    <property type="entry name" value="AAA"/>
    <property type="match status" value="2"/>
</dbReference>
<dbReference type="SUPFAM" id="SSF52540">
    <property type="entry name" value="P-loop containing nucleoside triphosphate hydrolases"/>
    <property type="match status" value="2"/>
</dbReference>
<dbReference type="CDD" id="cd03257">
    <property type="entry name" value="ABC_NikE_OppD_transporters"/>
    <property type="match status" value="2"/>
</dbReference>
<dbReference type="NCBIfam" id="NF007739">
    <property type="entry name" value="PRK10419.1"/>
    <property type="match status" value="2"/>
</dbReference>
<dbReference type="OrthoDB" id="9784450at2"/>
<dbReference type="PROSITE" id="PS50893">
    <property type="entry name" value="ABC_TRANSPORTER_2"/>
    <property type="match status" value="2"/>
</dbReference>
<keyword evidence="4" id="KW-0067">ATP-binding</keyword>
<organism evidence="6 7">
    <name type="scientific">Pseudomonas rhizosphaerae</name>
    <dbReference type="NCBI Taxonomy" id="216142"/>
    <lineage>
        <taxon>Bacteria</taxon>
        <taxon>Pseudomonadati</taxon>
        <taxon>Pseudomonadota</taxon>
        <taxon>Gammaproteobacteria</taxon>
        <taxon>Pseudomonadales</taxon>
        <taxon>Pseudomonadaceae</taxon>
        <taxon>Pseudomonas</taxon>
    </lineage>
</organism>
<dbReference type="GO" id="GO:0016887">
    <property type="term" value="F:ATP hydrolysis activity"/>
    <property type="evidence" value="ECO:0007669"/>
    <property type="project" value="InterPro"/>
</dbReference>
<dbReference type="InterPro" id="IPR050319">
    <property type="entry name" value="ABC_transp_ATP-bind"/>
</dbReference>
<dbReference type="PROSITE" id="PS00211">
    <property type="entry name" value="ABC_TRANSPORTER_1"/>
    <property type="match status" value="1"/>
</dbReference>
<dbReference type="AlphaFoldDB" id="A0A089YTV0"/>
<comment type="similarity">
    <text evidence="1">Belongs to the ABC transporter superfamily.</text>
</comment>
<keyword evidence="2" id="KW-0813">Transport</keyword>
<dbReference type="GO" id="GO:0005524">
    <property type="term" value="F:ATP binding"/>
    <property type="evidence" value="ECO:0007669"/>
    <property type="project" value="UniProtKB-KW"/>
</dbReference>
<name>A0A089YTV0_9PSED</name>
<dbReference type="eggNOG" id="COG4172">
    <property type="taxonomic scope" value="Bacteria"/>
</dbReference>
<dbReference type="GO" id="GO:0055085">
    <property type="term" value="P:transmembrane transport"/>
    <property type="evidence" value="ECO:0007669"/>
    <property type="project" value="UniProtKB-ARBA"/>
</dbReference>
<dbReference type="InterPro" id="IPR017871">
    <property type="entry name" value="ABC_transporter-like_CS"/>
</dbReference>
<evidence type="ECO:0000313" key="6">
    <source>
        <dbReference type="EMBL" id="AIS17822.1"/>
    </source>
</evidence>
<accession>A0A089YTV0</accession>
<dbReference type="PANTHER" id="PTHR43776:SF7">
    <property type="entry name" value="D,D-DIPEPTIDE TRANSPORT ATP-BINDING PROTEIN DDPF-RELATED"/>
    <property type="match status" value="1"/>
</dbReference>
<dbReference type="Gene3D" id="3.40.50.300">
    <property type="entry name" value="P-loop containing nucleotide triphosphate hydrolases"/>
    <property type="match status" value="2"/>
</dbReference>
<reference evidence="6 7" key="1">
    <citation type="journal article" date="2015" name="J. Biotechnol.">
        <title>Complete genome sequence of Pseudomonas rhizosphaerae IH5T (=DSM 16299T), a phosphate-solubilizing rhizobacterium for bacterial biofertilizer.</title>
        <authorList>
            <person name="Kwak Y."/>
            <person name="Jung B.K."/>
            <person name="Shin J.H."/>
        </authorList>
    </citation>
    <scope>NUCLEOTIDE SEQUENCE [LARGE SCALE GENOMIC DNA]</scope>
    <source>
        <strain evidence="6">DSM 16299</strain>
    </source>
</reference>
<evidence type="ECO:0000256" key="1">
    <source>
        <dbReference type="ARBA" id="ARBA00005417"/>
    </source>
</evidence>
<feature type="domain" description="ABC transporter" evidence="5">
    <location>
        <begin position="290"/>
        <end position="528"/>
    </location>
</feature>
<proteinExistence type="inferred from homology"/>
<dbReference type="HOGENOM" id="CLU_000604_86_2_6"/>
<dbReference type="RefSeq" id="WP_043189702.1">
    <property type="nucleotide sequence ID" value="NZ_CP009533.1"/>
</dbReference>
<dbReference type="Pfam" id="PF08352">
    <property type="entry name" value="oligo_HPY"/>
    <property type="match status" value="2"/>
</dbReference>
<dbReference type="InterPro" id="IPR027417">
    <property type="entry name" value="P-loop_NTPase"/>
</dbReference>
<feature type="domain" description="ABC transporter" evidence="5">
    <location>
        <begin position="5"/>
        <end position="255"/>
    </location>
</feature>
<sequence length="544" mass="59546">MTAVLQVADYSLDYQLPGGPLHVLQNIEFEVGAGEVLGLVGESGSGKTTLGFAIMRYLASNAHDVGGSIILHGEDLLQMPQRQVEQLRGGRLGMIFQDPSASLNPTLSLGEQVVEVLTRHRDLSYRDAWALGEQLLAGVDLKDPAAMMKRFPHEASGGEKQRVLIATAFACRPQCLIFDEPTTALDVISSAQILQLFRRLREETGVASLYISHDLALVSRVADRVCVLNKGRIVEQAPGGRIFSAPSDAYTQRLVAAVPAADKRLLDEPVADGKPLLQVSGLNVRYGRPGLLDSLLRRTTKPSMGARDMHLDMARGEILGIIGESGSGKSTLAKALTGLTPFTGQVRFDGVDIGGPADMSRDYRRKVQIIFQHPDASLNPRQTIGQILARPLRLYGLPAGETERQAVARLLREVRLPEDFADRYPHALSGGQKQRVAIARAFAARPELVICDEITAALDVSVQATVIELLLELRRKHGTAYLFITHDLNLIRQIAHRIAVMYRGDLLEILPAQDMAEQSRHPYTRALLQAVPQPLTEMEQLDDA</sequence>